<dbReference type="AlphaFoldDB" id="A0AAV6TFS6"/>
<name>A0AAV6TFS6_9ARAC</name>
<accession>A0AAV6TFS6</accession>
<feature type="region of interest" description="Disordered" evidence="1">
    <location>
        <begin position="105"/>
        <end position="126"/>
    </location>
</feature>
<feature type="non-terminal residue" evidence="2">
    <location>
        <position position="1"/>
    </location>
</feature>
<dbReference type="Proteomes" id="UP000827092">
    <property type="component" value="Unassembled WGS sequence"/>
</dbReference>
<sequence length="188" mass="20154">AFPNPDDPQVRIANPLQREVDDCLQMTKSWRKQLQMARTMCTALERLVVQPIGMGTVEHVRTSTILQGALTSRAGVIKGDGGNSSFLPVSSALSPAPVEVILSTSPALTSPNSPGNTDGLTQATNLPPPTTTLVVPLQSSGPYYIVTQGKYQENGDTLSDFVNLVCQEAQNSNTSSQVLYFNSFELSL</sequence>
<evidence type="ECO:0000256" key="1">
    <source>
        <dbReference type="SAM" id="MobiDB-lite"/>
    </source>
</evidence>
<comment type="caution">
    <text evidence="2">The sequence shown here is derived from an EMBL/GenBank/DDBJ whole genome shotgun (WGS) entry which is preliminary data.</text>
</comment>
<protein>
    <submittedName>
        <fullName evidence="2">Uncharacterized protein</fullName>
    </submittedName>
</protein>
<reference evidence="2 3" key="1">
    <citation type="journal article" date="2022" name="Nat. Ecol. Evol.">
        <title>A masculinizing supergene underlies an exaggerated male reproductive morph in a spider.</title>
        <authorList>
            <person name="Hendrickx F."/>
            <person name="De Corte Z."/>
            <person name="Sonet G."/>
            <person name="Van Belleghem S.M."/>
            <person name="Kostlbacher S."/>
            <person name="Vangestel C."/>
        </authorList>
    </citation>
    <scope>NUCLEOTIDE SEQUENCE [LARGE SCALE GENOMIC DNA]</scope>
    <source>
        <strain evidence="2">W744_W776</strain>
    </source>
</reference>
<proteinExistence type="predicted"/>
<organism evidence="2 3">
    <name type="scientific">Oedothorax gibbosus</name>
    <dbReference type="NCBI Taxonomy" id="931172"/>
    <lineage>
        <taxon>Eukaryota</taxon>
        <taxon>Metazoa</taxon>
        <taxon>Ecdysozoa</taxon>
        <taxon>Arthropoda</taxon>
        <taxon>Chelicerata</taxon>
        <taxon>Arachnida</taxon>
        <taxon>Araneae</taxon>
        <taxon>Araneomorphae</taxon>
        <taxon>Entelegynae</taxon>
        <taxon>Araneoidea</taxon>
        <taxon>Linyphiidae</taxon>
        <taxon>Erigoninae</taxon>
        <taxon>Oedothorax</taxon>
    </lineage>
</organism>
<evidence type="ECO:0000313" key="3">
    <source>
        <dbReference type="Proteomes" id="UP000827092"/>
    </source>
</evidence>
<evidence type="ECO:0000313" key="2">
    <source>
        <dbReference type="EMBL" id="KAG8170512.1"/>
    </source>
</evidence>
<gene>
    <name evidence="2" type="ORF">JTE90_022922</name>
</gene>
<keyword evidence="3" id="KW-1185">Reference proteome</keyword>
<dbReference type="EMBL" id="JAFNEN010005316">
    <property type="protein sequence ID" value="KAG8170512.1"/>
    <property type="molecule type" value="Genomic_DNA"/>
</dbReference>
<feature type="compositionally biased region" description="Polar residues" evidence="1">
    <location>
        <begin position="105"/>
        <end position="125"/>
    </location>
</feature>